<evidence type="ECO:0008006" key="4">
    <source>
        <dbReference type="Google" id="ProtNLM"/>
    </source>
</evidence>
<dbReference type="Pfam" id="PF04203">
    <property type="entry name" value="Sortase"/>
    <property type="match status" value="1"/>
</dbReference>
<evidence type="ECO:0000313" key="3">
    <source>
        <dbReference type="Proteomes" id="UP000176914"/>
    </source>
</evidence>
<dbReference type="Proteomes" id="UP000176914">
    <property type="component" value="Unassembled WGS sequence"/>
</dbReference>
<accession>A0A1F6E8M7</accession>
<dbReference type="CDD" id="cd00004">
    <property type="entry name" value="Sortase"/>
    <property type="match status" value="1"/>
</dbReference>
<comment type="caution">
    <text evidence="2">The sequence shown here is derived from an EMBL/GenBank/DDBJ whole genome shotgun (WGS) entry which is preliminary data.</text>
</comment>
<dbReference type="Gene3D" id="2.40.260.10">
    <property type="entry name" value="Sortase"/>
    <property type="match status" value="1"/>
</dbReference>
<gene>
    <name evidence="2" type="ORF">A3C20_02605</name>
</gene>
<dbReference type="InterPro" id="IPR005754">
    <property type="entry name" value="Sortase"/>
</dbReference>
<dbReference type="InterPro" id="IPR023365">
    <property type="entry name" value="Sortase_dom-sf"/>
</dbReference>
<name>A0A1F6E8M7_9BACT</name>
<protein>
    <recommendedName>
        <fullName evidence="4">Sortase</fullName>
    </recommendedName>
</protein>
<dbReference type="GO" id="GO:0016787">
    <property type="term" value="F:hydrolase activity"/>
    <property type="evidence" value="ECO:0007669"/>
    <property type="project" value="UniProtKB-KW"/>
</dbReference>
<organism evidence="2 3">
    <name type="scientific">Candidatus Kaiserbacteria bacterium RIFCSPHIGHO2_02_FULL_55_25</name>
    <dbReference type="NCBI Taxonomy" id="1798498"/>
    <lineage>
        <taxon>Bacteria</taxon>
        <taxon>Candidatus Kaiseribacteriota</taxon>
    </lineage>
</organism>
<dbReference type="SUPFAM" id="SSF63817">
    <property type="entry name" value="Sortase"/>
    <property type="match status" value="1"/>
</dbReference>
<reference evidence="2 3" key="1">
    <citation type="journal article" date="2016" name="Nat. Commun.">
        <title>Thousands of microbial genomes shed light on interconnected biogeochemical processes in an aquifer system.</title>
        <authorList>
            <person name="Anantharaman K."/>
            <person name="Brown C.T."/>
            <person name="Hug L.A."/>
            <person name="Sharon I."/>
            <person name="Castelle C.J."/>
            <person name="Probst A.J."/>
            <person name="Thomas B.C."/>
            <person name="Singh A."/>
            <person name="Wilkins M.J."/>
            <person name="Karaoz U."/>
            <person name="Brodie E.L."/>
            <person name="Williams K.H."/>
            <person name="Hubbard S.S."/>
            <person name="Banfield J.F."/>
        </authorList>
    </citation>
    <scope>NUCLEOTIDE SEQUENCE [LARGE SCALE GENOMIC DNA]</scope>
</reference>
<dbReference type="AlphaFoldDB" id="A0A1F6E8M7"/>
<evidence type="ECO:0000256" key="1">
    <source>
        <dbReference type="ARBA" id="ARBA00022801"/>
    </source>
</evidence>
<evidence type="ECO:0000313" key="2">
    <source>
        <dbReference type="EMBL" id="OGG70039.1"/>
    </source>
</evidence>
<proteinExistence type="predicted"/>
<keyword evidence="1" id="KW-0378">Hydrolase</keyword>
<dbReference type="EMBL" id="MFLL01000006">
    <property type="protein sequence ID" value="OGG70039.1"/>
    <property type="molecule type" value="Genomic_DNA"/>
</dbReference>
<sequence length="222" mass="23609">MNNSSHKSEDRPPVTVFLAATVVIFFLSLSTADSVGFVPDYIDGSTSLTTSGSDSQNNIALASLPELGEETPAVSGVAPERLIIPAIDLDLAVQNPATRDISALDALLQNGPARYVDSAQLGEVGNMIIFAHSSNLPIVRNKMYQAFNKVPELKTGDTITLTAQGKAYMYSVVSIITADATNTNIDMSPEKGTRLTLVTCDTLTGKSARYVLEASFVGTYDI</sequence>